<keyword evidence="3" id="KW-1185">Reference proteome</keyword>
<feature type="chain" id="PRO_5045408495" description="Secreted protein" evidence="1">
    <location>
        <begin position="20"/>
        <end position="83"/>
    </location>
</feature>
<keyword evidence="1" id="KW-0732">Signal</keyword>
<organism evidence="2 3">
    <name type="scientific">Pantoea eucrina</name>
    <dbReference type="NCBI Taxonomy" id="472693"/>
    <lineage>
        <taxon>Bacteria</taxon>
        <taxon>Pseudomonadati</taxon>
        <taxon>Pseudomonadota</taxon>
        <taxon>Gammaproteobacteria</taxon>
        <taxon>Enterobacterales</taxon>
        <taxon>Erwiniaceae</taxon>
        <taxon>Pantoea</taxon>
    </lineage>
</organism>
<name>A0ABS1Z666_9GAMM</name>
<evidence type="ECO:0000256" key="1">
    <source>
        <dbReference type="SAM" id="SignalP"/>
    </source>
</evidence>
<proteinExistence type="predicted"/>
<reference evidence="2 3" key="1">
    <citation type="submission" date="2021-01" db="EMBL/GenBank/DDBJ databases">
        <title>Complete genome sequence of Pantoea eucrina OB49, a heavy metal tolerant bacterium with PGPR potential isolated from wheat in Algeria.</title>
        <authorList>
            <person name="Lekired A."/>
            <person name="Ouzari I.H."/>
        </authorList>
    </citation>
    <scope>NUCLEOTIDE SEQUENCE [LARGE SCALE GENOMIC DNA]</scope>
    <source>
        <strain evidence="2 3">OB49</strain>
    </source>
</reference>
<protein>
    <recommendedName>
        <fullName evidence="4">Secreted protein</fullName>
    </recommendedName>
</protein>
<dbReference type="RefSeq" id="WP_039382696.1">
    <property type="nucleotide sequence ID" value="NZ_CP083448.1"/>
</dbReference>
<accession>A0ABS1Z666</accession>
<evidence type="ECO:0000313" key="3">
    <source>
        <dbReference type="Proteomes" id="UP000809137"/>
    </source>
</evidence>
<evidence type="ECO:0008006" key="4">
    <source>
        <dbReference type="Google" id="ProtNLM"/>
    </source>
</evidence>
<dbReference type="GeneID" id="84690322"/>
<sequence>MTRAVLLAIMLAGAASAMAAGTSGSIAVSLTIVSRCTVSSASAPGLPAADCAGGSGAQPRISRQTLTGDARRHDTTQLVTIEW</sequence>
<evidence type="ECO:0000313" key="2">
    <source>
        <dbReference type="EMBL" id="MBM0747914.1"/>
    </source>
</evidence>
<dbReference type="Proteomes" id="UP000809137">
    <property type="component" value="Unassembled WGS sequence"/>
</dbReference>
<dbReference type="EMBL" id="JAFCXS010000007">
    <property type="protein sequence ID" value="MBM0747914.1"/>
    <property type="molecule type" value="Genomic_DNA"/>
</dbReference>
<feature type="signal peptide" evidence="1">
    <location>
        <begin position="1"/>
        <end position="19"/>
    </location>
</feature>
<gene>
    <name evidence="2" type="ORF">JJB79_10865</name>
</gene>
<comment type="caution">
    <text evidence="2">The sequence shown here is derived from an EMBL/GenBank/DDBJ whole genome shotgun (WGS) entry which is preliminary data.</text>
</comment>